<dbReference type="GO" id="GO:0004741">
    <property type="term" value="F:[pyruvate dehydrogenase (acetyl-transferring)]-phosphatase activity"/>
    <property type="evidence" value="ECO:0007669"/>
    <property type="project" value="TreeGrafter"/>
</dbReference>
<dbReference type="AlphaFoldDB" id="A0A9P4LQF9"/>
<dbReference type="InterPro" id="IPR001932">
    <property type="entry name" value="PPM-type_phosphatase-like_dom"/>
</dbReference>
<reference evidence="3" key="1">
    <citation type="journal article" date="2020" name="Stud. Mycol.">
        <title>101 Dothideomycetes genomes: a test case for predicting lifestyles and emergence of pathogens.</title>
        <authorList>
            <person name="Haridas S."/>
            <person name="Albert R."/>
            <person name="Binder M."/>
            <person name="Bloem J."/>
            <person name="Labutti K."/>
            <person name="Salamov A."/>
            <person name="Andreopoulos B."/>
            <person name="Baker S."/>
            <person name="Barry K."/>
            <person name="Bills G."/>
            <person name="Bluhm B."/>
            <person name="Cannon C."/>
            <person name="Castanera R."/>
            <person name="Culley D."/>
            <person name="Daum C."/>
            <person name="Ezra D."/>
            <person name="Gonzalez J."/>
            <person name="Henrissat B."/>
            <person name="Kuo A."/>
            <person name="Liang C."/>
            <person name="Lipzen A."/>
            <person name="Lutzoni F."/>
            <person name="Magnuson J."/>
            <person name="Mondo S."/>
            <person name="Nolan M."/>
            <person name="Ohm R."/>
            <person name="Pangilinan J."/>
            <person name="Park H.-J."/>
            <person name="Ramirez L."/>
            <person name="Alfaro M."/>
            <person name="Sun H."/>
            <person name="Tritt A."/>
            <person name="Yoshinaga Y."/>
            <person name="Zwiers L.-H."/>
            <person name="Turgeon B."/>
            <person name="Goodwin S."/>
            <person name="Spatafora J."/>
            <person name="Crous P."/>
            <person name="Grigoriev I."/>
        </authorList>
    </citation>
    <scope>NUCLEOTIDE SEQUENCE</scope>
    <source>
        <strain evidence="3">CBS 110217</strain>
    </source>
</reference>
<dbReference type="PROSITE" id="PS51746">
    <property type="entry name" value="PPM_2"/>
    <property type="match status" value="1"/>
</dbReference>
<comment type="caution">
    <text evidence="3">The sequence shown here is derived from an EMBL/GenBank/DDBJ whole genome shotgun (WGS) entry which is preliminary data.</text>
</comment>
<dbReference type="SMART" id="SM00332">
    <property type="entry name" value="PP2Cc"/>
    <property type="match status" value="1"/>
</dbReference>
<evidence type="ECO:0000256" key="1">
    <source>
        <dbReference type="SAM" id="MobiDB-lite"/>
    </source>
</evidence>
<feature type="compositionally biased region" description="Basic and acidic residues" evidence="1">
    <location>
        <begin position="221"/>
        <end position="237"/>
    </location>
</feature>
<dbReference type="Pfam" id="PF00481">
    <property type="entry name" value="PP2C"/>
    <property type="match status" value="1"/>
</dbReference>
<dbReference type="Proteomes" id="UP000799777">
    <property type="component" value="Unassembled WGS sequence"/>
</dbReference>
<dbReference type="Gene3D" id="3.60.40.10">
    <property type="entry name" value="PPM-type phosphatase domain"/>
    <property type="match status" value="1"/>
</dbReference>
<dbReference type="EMBL" id="ML978168">
    <property type="protein sequence ID" value="KAF2033195.1"/>
    <property type="molecule type" value="Genomic_DNA"/>
</dbReference>
<gene>
    <name evidence="3" type="ORF">EK21DRAFT_98478</name>
</gene>
<dbReference type="OrthoDB" id="420076at2759"/>
<evidence type="ECO:0000313" key="4">
    <source>
        <dbReference type="Proteomes" id="UP000799777"/>
    </source>
</evidence>
<dbReference type="CDD" id="cd00143">
    <property type="entry name" value="PP2Cc"/>
    <property type="match status" value="1"/>
</dbReference>
<proteinExistence type="predicted"/>
<dbReference type="PANTHER" id="PTHR13832">
    <property type="entry name" value="PROTEIN PHOSPHATASE 2C"/>
    <property type="match status" value="1"/>
</dbReference>
<dbReference type="GO" id="GO:0005739">
    <property type="term" value="C:mitochondrion"/>
    <property type="evidence" value="ECO:0007669"/>
    <property type="project" value="TreeGrafter"/>
</dbReference>
<evidence type="ECO:0000259" key="2">
    <source>
        <dbReference type="PROSITE" id="PS51746"/>
    </source>
</evidence>
<feature type="domain" description="PPM-type phosphatase" evidence="2">
    <location>
        <begin position="384"/>
        <end position="727"/>
    </location>
</feature>
<feature type="region of interest" description="Disordered" evidence="1">
    <location>
        <begin position="1"/>
        <end position="69"/>
    </location>
</feature>
<dbReference type="InterPro" id="IPR015655">
    <property type="entry name" value="PP2C"/>
</dbReference>
<organism evidence="3 4">
    <name type="scientific">Setomelanomma holmii</name>
    <dbReference type="NCBI Taxonomy" id="210430"/>
    <lineage>
        <taxon>Eukaryota</taxon>
        <taxon>Fungi</taxon>
        <taxon>Dikarya</taxon>
        <taxon>Ascomycota</taxon>
        <taxon>Pezizomycotina</taxon>
        <taxon>Dothideomycetes</taxon>
        <taxon>Pleosporomycetidae</taxon>
        <taxon>Pleosporales</taxon>
        <taxon>Pleosporineae</taxon>
        <taxon>Phaeosphaeriaceae</taxon>
        <taxon>Setomelanomma</taxon>
    </lineage>
</organism>
<accession>A0A9P4LQF9</accession>
<protein>
    <submittedName>
        <fullName evidence="3">Protein serine/threonine phosphatase 2C</fullName>
    </submittedName>
</protein>
<sequence>MSSLAVPSASVVNRRPLSTHGLPKQPRVTSPELPHRFSGQGFPAQSVISATSPRSPGPLSPPMSARSFGTFIDSEPSTPAYSPRMDYEWDSSTLVLLRPMSSSSEPASPTEPVWDMVLPTKRPQQATDTVATDRKEPVIVAREMSIATRLAAPPVRKVKSSRKAKAVKEVTVIDPSPKESEQPYREGSVEVKIPVEQATENNAAPFGKLASKMKLMLRRRSTGDKKKEKKDKEREKDYYDPVEDVHWTEMRPSPPRRAITDLLHSAFPTKTVLFLVVVGSLAYYFLEIRDEDWTDDVLNSYQEDQAMATPLHFYKDKEELDHWIQFHIPDPSQPLKDPGLAKFLSEQFDKLAFGWMTTEEEAKKENIPVTHGCRFRSNEPCEDYYALGTSPGPGAKPWNYWSIMDGHAGRHTAFHLQWTLIPHLSSALLGLPTTSSSLEIESTIKQTFLCIDKSLMDGARTAANWFPAANAAAIAALTPAFSGSCALLAAFDPERETLRVACTGDSRAVLGRWDPSSNSYTTIPLSVDQTGFNPKEVERLAGEHPDEPNIIDPKSGRLLGIAVTRAFGDHRWKWENDFINTVQHKFWGTAPRPGSKTPPYMTAEPEVTETEIVRIDPSKEKGTRAARSDFMIMASDGLWDHISSEHAVECVERWFEAKQRGNGSNGKEVDWKATPEYFAIEDENAAVCLARNAMGGTRRGLFMGILSVPGPLGRNAVDDTTIMVVFFDKLRDQPVVKKAEGTKKSWWKPW</sequence>
<dbReference type="InterPro" id="IPR036457">
    <property type="entry name" value="PPM-type-like_dom_sf"/>
</dbReference>
<keyword evidence="4" id="KW-1185">Reference proteome</keyword>
<dbReference type="PANTHER" id="PTHR13832:SF792">
    <property type="entry name" value="GM14286P"/>
    <property type="match status" value="1"/>
</dbReference>
<feature type="region of interest" description="Disordered" evidence="1">
    <location>
        <begin position="218"/>
        <end position="237"/>
    </location>
</feature>
<name>A0A9P4LQF9_9PLEO</name>
<dbReference type="SUPFAM" id="SSF81606">
    <property type="entry name" value="PP2C-like"/>
    <property type="match status" value="1"/>
</dbReference>
<evidence type="ECO:0000313" key="3">
    <source>
        <dbReference type="EMBL" id="KAF2033195.1"/>
    </source>
</evidence>